<dbReference type="Proteomes" id="UP000241890">
    <property type="component" value="Unassembled WGS sequence"/>
</dbReference>
<evidence type="ECO:0000313" key="5">
    <source>
        <dbReference type="EMBL" id="GBG33245.1"/>
    </source>
</evidence>
<evidence type="ECO:0000313" key="6">
    <source>
        <dbReference type="Proteomes" id="UP000241890"/>
    </source>
</evidence>
<gene>
    <name evidence="5" type="ORF">FCC1311_094692</name>
</gene>
<dbReference type="PANTHER" id="PTHR24166">
    <property type="entry name" value="ROLLING PEBBLES, ISOFORM B"/>
    <property type="match status" value="1"/>
</dbReference>
<dbReference type="InParanoid" id="A0A2R5GRL9"/>
<evidence type="ECO:0000256" key="3">
    <source>
        <dbReference type="PROSITE-ProRule" id="PRU00023"/>
    </source>
</evidence>
<dbReference type="PROSITE" id="PS50297">
    <property type="entry name" value="ANK_REP_REGION"/>
    <property type="match status" value="4"/>
</dbReference>
<organism evidence="5 6">
    <name type="scientific">Hondaea fermentalgiana</name>
    <dbReference type="NCBI Taxonomy" id="2315210"/>
    <lineage>
        <taxon>Eukaryota</taxon>
        <taxon>Sar</taxon>
        <taxon>Stramenopiles</taxon>
        <taxon>Bigyra</taxon>
        <taxon>Labyrinthulomycetes</taxon>
        <taxon>Thraustochytrida</taxon>
        <taxon>Thraustochytriidae</taxon>
        <taxon>Hondaea</taxon>
    </lineage>
</organism>
<dbReference type="PANTHER" id="PTHR24166:SF52">
    <property type="entry name" value="ANKYRIN REPEAT DOMAIN-CONTAINING PROTEIN 65"/>
    <property type="match status" value="1"/>
</dbReference>
<feature type="region of interest" description="Disordered" evidence="4">
    <location>
        <begin position="252"/>
        <end position="271"/>
    </location>
</feature>
<feature type="repeat" description="ANK" evidence="3">
    <location>
        <begin position="874"/>
        <end position="906"/>
    </location>
</feature>
<feature type="repeat" description="ANK" evidence="3">
    <location>
        <begin position="320"/>
        <end position="346"/>
    </location>
</feature>
<feature type="repeat" description="ANK" evidence="3">
    <location>
        <begin position="460"/>
        <end position="492"/>
    </location>
</feature>
<dbReference type="CDD" id="cd00821">
    <property type="entry name" value="PH"/>
    <property type="match status" value="1"/>
</dbReference>
<dbReference type="InterPro" id="IPR011993">
    <property type="entry name" value="PH-like_dom_sf"/>
</dbReference>
<name>A0A2R5GRL9_9STRA</name>
<evidence type="ECO:0000256" key="1">
    <source>
        <dbReference type="ARBA" id="ARBA00022737"/>
    </source>
</evidence>
<dbReference type="PROSITE" id="PS50088">
    <property type="entry name" value="ANK_REPEAT"/>
    <property type="match status" value="5"/>
</dbReference>
<keyword evidence="1" id="KW-0677">Repeat</keyword>
<dbReference type="InterPro" id="IPR036770">
    <property type="entry name" value="Ankyrin_rpt-contain_sf"/>
</dbReference>
<protein>
    <submittedName>
        <fullName evidence="5">Ankyrin repeat domain-containing protein 17</fullName>
    </submittedName>
</protein>
<dbReference type="Pfam" id="PF00023">
    <property type="entry name" value="Ank"/>
    <property type="match status" value="1"/>
</dbReference>
<dbReference type="SUPFAM" id="SSF48403">
    <property type="entry name" value="Ankyrin repeat"/>
    <property type="match status" value="3"/>
</dbReference>
<dbReference type="OrthoDB" id="202480at2759"/>
<feature type="repeat" description="ANK" evidence="3">
    <location>
        <begin position="652"/>
        <end position="684"/>
    </location>
</feature>
<dbReference type="InterPro" id="IPR002110">
    <property type="entry name" value="Ankyrin_rpt"/>
</dbReference>
<proteinExistence type="predicted"/>
<dbReference type="AlphaFoldDB" id="A0A2R5GRL9"/>
<dbReference type="Gene3D" id="2.30.29.30">
    <property type="entry name" value="Pleckstrin-homology domain (PH domain)/Phosphotyrosine-binding domain (PTB)"/>
    <property type="match status" value="1"/>
</dbReference>
<accession>A0A2R5GRL9</accession>
<dbReference type="EMBL" id="BEYU01000149">
    <property type="protein sequence ID" value="GBG33245.1"/>
    <property type="molecule type" value="Genomic_DNA"/>
</dbReference>
<dbReference type="SUPFAM" id="SSF50729">
    <property type="entry name" value="PH domain-like"/>
    <property type="match status" value="1"/>
</dbReference>
<sequence length="1176" mass="125595">MSMLGALQKAVREEVAGSLGPGARVTQAAAARAAGEVLQASAGAGEELVSAGEEKGGGAAREDVLARVCEEGRLSRVARVGHSKSRRGTLVVSPTAAQNLAVKEVELLVPDDEASALASSKASLRNRHKILRSTAGQVWKLKSNWIKMWKKQHLSVDANGLVYAKQANGQSQTHIPLDKIVTVALARPADVGPKVRLRPESFLVETRGGRTYVFASDALSSGGQEGVGGDASDGVRGAGGLGGAYSQNPYSQGYARGDGGDRGAWGSQAGEQTSVSGPMWCKIIASHVLLHAVQHGMSQERIAHFCDLGADLNCAWADGRQYPPLALAMQSGNVEVAKYLLRRGADPSCLLRWSFLMMDRIARPVDLLNMLIETKKDLNVCSDDPHGWTLLHYLAYEGDLESVQRLIARVDVPTIRAVNTLGDCSLMLALKKHGAKPGEVIENLCLALARNSDVTRHDKWNDTVLHVAIKQGHLALARKAISMGAKIEQRDAEGNTALHVAVKTRSFALARWMVERLASQEVQRKEVLDLRDERKGDTVLALALKLGEQDLALFFLRQGASPAIRSSSWDLTPDCASDSPLHIAIKMEMRELAEAMTAEGSPWGQQLLREMDTRGVPAVVLALRRSMLRLALQMIRVSRGDAVVLDAVTRKEGDTSLHVALERGLFLLACALVDAGASVNVQNRKGHTALHLCVDRLAMLGPVSARCERMVLLLMRGLLDRGADAALRSGSLEYTSLHSAVVGGQREAVALLLERQSALADMCDKDGNSGLALAVLRGEPALVQLLLDYGADVDVVSKASLSTLHLALQATPQDESRTAELCGLLLRHGAYPGIWDRSGRCPVHHMAARNLGLVVEALAAHCKVAGHLDLRTETGETAAMLAVTHGALDALNVLLAHGIDLDAKIPATRRGIFHIAGDLCVSRSEPFWSSGIPQRLLELKHVAKVYDRDVAGTSVVGAKSFIRRCLTSDGPVSPRASTEDEPLVIADPAQSVSGLGVASAVGVDADALISPASASSSSSSDSSVEDGIFDVGVNGCAWDKSEWDVGLAAALDACSACVVVFCASIAEREHLYDPELKDLYLSLPPLQRVEIVEVIKLEGKLVAQQWLMTPQGQARLNEDAEQLMASNPSLAPVQAQQQARQRFVESHLTSWFAELEILHAAASPASPASPGSPLSS</sequence>
<dbReference type="InterPro" id="IPR050889">
    <property type="entry name" value="Dendritic_Spine_Reg/Scaffold"/>
</dbReference>
<dbReference type="Gene3D" id="1.25.40.20">
    <property type="entry name" value="Ankyrin repeat-containing domain"/>
    <property type="match status" value="5"/>
</dbReference>
<dbReference type="Pfam" id="PF12796">
    <property type="entry name" value="Ank_2"/>
    <property type="match status" value="3"/>
</dbReference>
<evidence type="ECO:0000256" key="2">
    <source>
        <dbReference type="ARBA" id="ARBA00023043"/>
    </source>
</evidence>
<reference evidence="5 6" key="1">
    <citation type="submission" date="2017-12" db="EMBL/GenBank/DDBJ databases">
        <title>Sequencing, de novo assembly and annotation of complete genome of a new Thraustochytrid species, strain FCC1311.</title>
        <authorList>
            <person name="Sedici K."/>
            <person name="Godart F."/>
            <person name="Aiese Cigliano R."/>
            <person name="Sanseverino W."/>
            <person name="Barakat M."/>
            <person name="Ortet P."/>
            <person name="Marechal E."/>
            <person name="Cagnac O."/>
            <person name="Amato A."/>
        </authorList>
    </citation>
    <scope>NUCLEOTIDE SEQUENCE [LARGE SCALE GENOMIC DNA]</scope>
</reference>
<keyword evidence="2 3" id="KW-0040">ANK repeat</keyword>
<dbReference type="Pfam" id="PF13637">
    <property type="entry name" value="Ank_4"/>
    <property type="match status" value="1"/>
</dbReference>
<comment type="caution">
    <text evidence="5">The sequence shown here is derived from an EMBL/GenBank/DDBJ whole genome shotgun (WGS) entry which is preliminary data.</text>
</comment>
<dbReference type="SMART" id="SM00248">
    <property type="entry name" value="ANK"/>
    <property type="match status" value="11"/>
</dbReference>
<feature type="repeat" description="ANK" evidence="3">
    <location>
        <begin position="766"/>
        <end position="798"/>
    </location>
</feature>
<evidence type="ECO:0000256" key="4">
    <source>
        <dbReference type="SAM" id="MobiDB-lite"/>
    </source>
</evidence>
<keyword evidence="6" id="KW-1185">Reference proteome</keyword>